<evidence type="ECO:0000256" key="2">
    <source>
        <dbReference type="ARBA" id="ARBA00023125"/>
    </source>
</evidence>
<dbReference type="GO" id="GO:0003700">
    <property type="term" value="F:DNA-binding transcription factor activity"/>
    <property type="evidence" value="ECO:0007669"/>
    <property type="project" value="InterPro"/>
</dbReference>
<keyword evidence="6" id="KW-1185">Reference proteome</keyword>
<organism evidence="5 6">
    <name type="scientific">Thalassovita gelatinovora</name>
    <name type="common">Thalassobius gelatinovorus</name>
    <dbReference type="NCBI Taxonomy" id="53501"/>
    <lineage>
        <taxon>Bacteria</taxon>
        <taxon>Pseudomonadati</taxon>
        <taxon>Pseudomonadota</taxon>
        <taxon>Alphaproteobacteria</taxon>
        <taxon>Rhodobacterales</taxon>
        <taxon>Roseobacteraceae</taxon>
        <taxon>Thalassovita</taxon>
    </lineage>
</organism>
<dbReference type="Pfam" id="PF07729">
    <property type="entry name" value="FCD"/>
    <property type="match status" value="1"/>
</dbReference>
<reference evidence="5" key="1">
    <citation type="submission" date="2015-09" db="EMBL/GenBank/DDBJ databases">
        <authorList>
            <consortium name="Swine Surveillance"/>
        </authorList>
    </citation>
    <scope>NUCLEOTIDE SEQUENCE [LARGE SCALE GENOMIC DNA]</scope>
    <source>
        <strain evidence="5">CECT 4357</strain>
    </source>
</reference>
<dbReference type="PROSITE" id="PS50949">
    <property type="entry name" value="HTH_GNTR"/>
    <property type="match status" value="1"/>
</dbReference>
<evidence type="ECO:0000256" key="1">
    <source>
        <dbReference type="ARBA" id="ARBA00023015"/>
    </source>
</evidence>
<dbReference type="AlphaFoldDB" id="A0A0P1G1L8"/>
<sequence length="248" mass="27860">MKLNLDSEDELPVFRQLAKALQQKILSGELQPGARMPAETVLASENGIHRSTVREAIRALEQQGLLHREEGKRKLFVSRPNTEEMSRRLVTPMVMNGVTFEEIWEAIRALDPVAAEAAAHRRDIDNLKALDDNIARTKAAMDDPDELVKLDIEFHELIAVAANNRVIQSLRLPISDLFYPSFQTVMTSLNASERLLTAHEKIVQAIKWGDAAEAKEWMIKHLNDFRKGYELASLDITGPAEFPAKAGE</sequence>
<dbReference type="InterPro" id="IPR008920">
    <property type="entry name" value="TF_FadR/GntR_C"/>
</dbReference>
<dbReference type="OrthoDB" id="9794015at2"/>
<dbReference type="PRINTS" id="PR00035">
    <property type="entry name" value="HTHGNTR"/>
</dbReference>
<dbReference type="GO" id="GO:0003677">
    <property type="term" value="F:DNA binding"/>
    <property type="evidence" value="ECO:0007669"/>
    <property type="project" value="UniProtKB-KW"/>
</dbReference>
<dbReference type="SUPFAM" id="SSF48008">
    <property type="entry name" value="GntR ligand-binding domain-like"/>
    <property type="match status" value="1"/>
</dbReference>
<dbReference type="Proteomes" id="UP000051587">
    <property type="component" value="Unassembled WGS sequence"/>
</dbReference>
<keyword evidence="1" id="KW-0805">Transcription regulation</keyword>
<dbReference type="Pfam" id="PF00392">
    <property type="entry name" value="GntR"/>
    <property type="match status" value="1"/>
</dbReference>
<dbReference type="InterPro" id="IPR036390">
    <property type="entry name" value="WH_DNA-bd_sf"/>
</dbReference>
<dbReference type="Gene3D" id="1.20.120.530">
    <property type="entry name" value="GntR ligand-binding domain-like"/>
    <property type="match status" value="1"/>
</dbReference>
<dbReference type="SMART" id="SM00345">
    <property type="entry name" value="HTH_GNTR"/>
    <property type="match status" value="1"/>
</dbReference>
<dbReference type="SMART" id="SM00895">
    <property type="entry name" value="FCD"/>
    <property type="match status" value="1"/>
</dbReference>
<evidence type="ECO:0000256" key="3">
    <source>
        <dbReference type="ARBA" id="ARBA00023163"/>
    </source>
</evidence>
<gene>
    <name evidence="5" type="primary">lutR</name>
    <name evidence="5" type="ORF">TG4357_02493</name>
</gene>
<dbReference type="PANTHER" id="PTHR43537">
    <property type="entry name" value="TRANSCRIPTIONAL REGULATOR, GNTR FAMILY"/>
    <property type="match status" value="1"/>
</dbReference>
<dbReference type="InterPro" id="IPR011711">
    <property type="entry name" value="GntR_C"/>
</dbReference>
<dbReference type="STRING" id="53501.SAMN04488043_10529"/>
<dbReference type="PANTHER" id="PTHR43537:SF47">
    <property type="entry name" value="REGULATORY PROTEIN GNTR HTH"/>
    <property type="match status" value="1"/>
</dbReference>
<feature type="domain" description="HTH gntR-type" evidence="4">
    <location>
        <begin position="11"/>
        <end position="80"/>
    </location>
</feature>
<accession>A0A0P1G1L8</accession>
<keyword evidence="3" id="KW-0804">Transcription</keyword>
<evidence type="ECO:0000313" key="6">
    <source>
        <dbReference type="Proteomes" id="UP000051587"/>
    </source>
</evidence>
<dbReference type="Gene3D" id="1.10.10.10">
    <property type="entry name" value="Winged helix-like DNA-binding domain superfamily/Winged helix DNA-binding domain"/>
    <property type="match status" value="1"/>
</dbReference>
<dbReference type="SUPFAM" id="SSF46785">
    <property type="entry name" value="Winged helix' DNA-binding domain"/>
    <property type="match status" value="1"/>
</dbReference>
<proteinExistence type="predicted"/>
<dbReference type="InterPro" id="IPR036388">
    <property type="entry name" value="WH-like_DNA-bd_sf"/>
</dbReference>
<name>A0A0P1G1L8_THAGE</name>
<protein>
    <submittedName>
        <fullName evidence="5">L-lactate utilization operon repressor</fullName>
    </submittedName>
</protein>
<dbReference type="RefSeq" id="WP_058263223.1">
    <property type="nucleotide sequence ID" value="NZ_CP051181.1"/>
</dbReference>
<keyword evidence="2" id="KW-0238">DNA-binding</keyword>
<evidence type="ECO:0000259" key="4">
    <source>
        <dbReference type="PROSITE" id="PS50949"/>
    </source>
</evidence>
<dbReference type="InterPro" id="IPR000524">
    <property type="entry name" value="Tscrpt_reg_HTH_GntR"/>
</dbReference>
<dbReference type="CDD" id="cd07377">
    <property type="entry name" value="WHTH_GntR"/>
    <property type="match status" value="1"/>
</dbReference>
<dbReference type="EMBL" id="CYSA01000025">
    <property type="protein sequence ID" value="CUH66574.1"/>
    <property type="molecule type" value="Genomic_DNA"/>
</dbReference>
<evidence type="ECO:0000313" key="5">
    <source>
        <dbReference type="EMBL" id="CUH66574.1"/>
    </source>
</evidence>